<keyword evidence="1" id="KW-0808">Transferase</keyword>
<dbReference type="InterPro" id="IPR025714">
    <property type="entry name" value="Methyltranfer_dom"/>
</dbReference>
<dbReference type="GO" id="GO:0030791">
    <property type="term" value="F:arsenite methyltransferase activity"/>
    <property type="evidence" value="ECO:0007669"/>
    <property type="project" value="UniProtKB-EC"/>
</dbReference>
<name>A0A507AKQ9_9PEZI</name>
<evidence type="ECO:0000256" key="3">
    <source>
        <dbReference type="ARBA" id="ARBA00034487"/>
    </source>
</evidence>
<evidence type="ECO:0000256" key="2">
    <source>
        <dbReference type="ARBA" id="ARBA00022691"/>
    </source>
</evidence>
<evidence type="ECO:0000256" key="6">
    <source>
        <dbReference type="ARBA" id="ARBA00047941"/>
    </source>
</evidence>
<dbReference type="EMBL" id="SKBQ01000089">
    <property type="protein sequence ID" value="TPX07607.1"/>
    <property type="molecule type" value="Genomic_DNA"/>
</dbReference>
<dbReference type="RefSeq" id="XP_030989318.1">
    <property type="nucleotide sequence ID" value="XM_031133354.1"/>
</dbReference>
<gene>
    <name evidence="10" type="ORF">E0L32_010706</name>
</gene>
<dbReference type="InterPro" id="IPR026669">
    <property type="entry name" value="Arsenite_MeTrfase-like"/>
</dbReference>
<dbReference type="SUPFAM" id="SSF53335">
    <property type="entry name" value="S-adenosyl-L-methionine-dependent methyltransferases"/>
    <property type="match status" value="1"/>
</dbReference>
<dbReference type="InParanoid" id="A0A507AKQ9"/>
<keyword evidence="11" id="KW-1185">Reference proteome</keyword>
<evidence type="ECO:0000256" key="4">
    <source>
        <dbReference type="ARBA" id="ARBA00034521"/>
    </source>
</evidence>
<dbReference type="OrthoDB" id="66144at2759"/>
<evidence type="ECO:0000259" key="9">
    <source>
        <dbReference type="Pfam" id="PF13847"/>
    </source>
</evidence>
<dbReference type="CDD" id="cd02440">
    <property type="entry name" value="AdoMet_MTases"/>
    <property type="match status" value="1"/>
</dbReference>
<comment type="caution">
    <text evidence="10">The sequence shown here is derived from an EMBL/GenBank/DDBJ whole genome shotgun (WGS) entry which is preliminary data.</text>
</comment>
<dbReference type="PANTHER" id="PTHR43675">
    <property type="entry name" value="ARSENITE METHYLTRANSFERASE"/>
    <property type="match status" value="1"/>
</dbReference>
<dbReference type="STRING" id="1093900.A0A507AKQ9"/>
<comment type="catalytic activity">
    <reaction evidence="6">
        <text>arsenic triglutathione + [thioredoxin]-dithiol + S-adenosyl-L-methionine + 2 H2O = methylarsonous acid + [thioredoxin]-disulfide + 3 glutathione + S-adenosyl-L-homocysteine + H(+)</text>
        <dbReference type="Rhea" id="RHEA:69460"/>
        <dbReference type="Rhea" id="RHEA-COMP:10698"/>
        <dbReference type="Rhea" id="RHEA-COMP:10700"/>
        <dbReference type="ChEBI" id="CHEBI:15377"/>
        <dbReference type="ChEBI" id="CHEBI:15378"/>
        <dbReference type="ChEBI" id="CHEBI:17826"/>
        <dbReference type="ChEBI" id="CHEBI:29950"/>
        <dbReference type="ChEBI" id="CHEBI:50058"/>
        <dbReference type="ChEBI" id="CHEBI:57856"/>
        <dbReference type="ChEBI" id="CHEBI:57925"/>
        <dbReference type="ChEBI" id="CHEBI:59789"/>
        <dbReference type="ChEBI" id="CHEBI:183640"/>
        <dbReference type="EC" id="2.1.1.137"/>
    </reaction>
</comment>
<comment type="similarity">
    <text evidence="3">Belongs to the methyltransferase superfamily. Arsenite methyltransferase family.</text>
</comment>
<evidence type="ECO:0000256" key="5">
    <source>
        <dbReference type="ARBA" id="ARBA00034545"/>
    </source>
</evidence>
<evidence type="ECO:0000256" key="8">
    <source>
        <dbReference type="ARBA" id="ARBA00048428"/>
    </source>
</evidence>
<comment type="catalytic activity">
    <reaction evidence="8">
        <text>arsenic triglutathione + 3 [thioredoxin]-dithiol + 3 S-adenosyl-L-methionine = trimethylarsine + 3 [thioredoxin]-disulfide + 3 glutathione + 3 S-adenosyl-L-homocysteine + 3 H(+)</text>
        <dbReference type="Rhea" id="RHEA:69432"/>
        <dbReference type="Rhea" id="RHEA-COMP:10698"/>
        <dbReference type="Rhea" id="RHEA-COMP:10700"/>
        <dbReference type="ChEBI" id="CHEBI:15378"/>
        <dbReference type="ChEBI" id="CHEBI:27130"/>
        <dbReference type="ChEBI" id="CHEBI:29950"/>
        <dbReference type="ChEBI" id="CHEBI:50058"/>
        <dbReference type="ChEBI" id="CHEBI:57856"/>
        <dbReference type="ChEBI" id="CHEBI:57925"/>
        <dbReference type="ChEBI" id="CHEBI:59789"/>
        <dbReference type="ChEBI" id="CHEBI:183640"/>
        <dbReference type="EC" id="2.1.1.137"/>
    </reaction>
</comment>
<sequence length="295" mass="31485">MNAKEIYDAVTQRYSSLGTNPLGAGYGRSVAQAFGYTKEDLDSIPTESNLGLSCGNPLAIASLREGEIVIDLGSGAGFDVFLAARAIGPTGRAVGVDMNKARCQNIVDVYQARLLTLSQDMLELADKNKNKSGANNVDFIEARITDIPLDDGVADVIMSNCVVNLVPEDEKQLVFNEMFRLLKPGGRVALSDILARKPLPEGLQKSVAAYVGCIAGASLVAQYEEYLGKAGFSDVLIKDAQNDLNVYIDALPDDSKGDTAEIQTADADLAKLAADLQGVDLNEWVGSFKIFAVKN</sequence>
<dbReference type="Pfam" id="PF13847">
    <property type="entry name" value="Methyltransf_31"/>
    <property type="match status" value="2"/>
</dbReference>
<dbReference type="PANTHER" id="PTHR43675:SF8">
    <property type="entry name" value="ARSENITE METHYLTRANSFERASE"/>
    <property type="match status" value="1"/>
</dbReference>
<protein>
    <recommendedName>
        <fullName evidence="5">Arsenite methyltransferase</fullName>
        <ecNumber evidence="4">2.1.1.137</ecNumber>
    </recommendedName>
</protein>
<accession>A0A507AKQ9</accession>
<dbReference type="Proteomes" id="UP000319257">
    <property type="component" value="Unassembled WGS sequence"/>
</dbReference>
<evidence type="ECO:0000313" key="11">
    <source>
        <dbReference type="Proteomes" id="UP000319257"/>
    </source>
</evidence>
<dbReference type="EC" id="2.1.1.137" evidence="4"/>
<proteinExistence type="inferred from homology"/>
<dbReference type="InterPro" id="IPR029063">
    <property type="entry name" value="SAM-dependent_MTases_sf"/>
</dbReference>
<evidence type="ECO:0000256" key="1">
    <source>
        <dbReference type="ARBA" id="ARBA00022679"/>
    </source>
</evidence>
<keyword evidence="2" id="KW-0949">S-adenosyl-L-methionine</keyword>
<dbReference type="GeneID" id="41978153"/>
<dbReference type="Gene3D" id="3.40.50.150">
    <property type="entry name" value="Vaccinia Virus protein VP39"/>
    <property type="match status" value="1"/>
</dbReference>
<reference evidence="10 11" key="1">
    <citation type="submission" date="2019-06" db="EMBL/GenBank/DDBJ databases">
        <title>Draft genome sequence of the filamentous fungus Phialemoniopsis curvata isolated from diesel fuel.</title>
        <authorList>
            <person name="Varaljay V.A."/>
            <person name="Lyon W.J."/>
            <person name="Crouch A.L."/>
            <person name="Drake C.E."/>
            <person name="Hollomon J.M."/>
            <person name="Nadeau L.J."/>
            <person name="Nunn H.S."/>
            <person name="Stevenson B.S."/>
            <person name="Bojanowski C.L."/>
            <person name="Crookes-Goodson W.J."/>
        </authorList>
    </citation>
    <scope>NUCLEOTIDE SEQUENCE [LARGE SCALE GENOMIC DNA]</scope>
    <source>
        <strain evidence="10 11">D216</strain>
    </source>
</reference>
<dbReference type="AlphaFoldDB" id="A0A507AKQ9"/>
<organism evidence="10 11">
    <name type="scientific">Thyridium curvatum</name>
    <dbReference type="NCBI Taxonomy" id="1093900"/>
    <lineage>
        <taxon>Eukaryota</taxon>
        <taxon>Fungi</taxon>
        <taxon>Dikarya</taxon>
        <taxon>Ascomycota</taxon>
        <taxon>Pezizomycotina</taxon>
        <taxon>Sordariomycetes</taxon>
        <taxon>Sordariomycetidae</taxon>
        <taxon>Thyridiales</taxon>
        <taxon>Thyridiaceae</taxon>
        <taxon>Thyridium</taxon>
    </lineage>
</organism>
<comment type="catalytic activity">
    <reaction evidence="7">
        <text>arsenic triglutathione + 2 [thioredoxin]-dithiol + 2 S-adenosyl-L-methionine + H2O = dimethylarsinous acid + 2 [thioredoxin]-disulfide + 3 glutathione + 2 S-adenosyl-L-homocysteine + 2 H(+)</text>
        <dbReference type="Rhea" id="RHEA:69464"/>
        <dbReference type="Rhea" id="RHEA-COMP:10698"/>
        <dbReference type="Rhea" id="RHEA-COMP:10700"/>
        <dbReference type="ChEBI" id="CHEBI:15377"/>
        <dbReference type="ChEBI" id="CHEBI:15378"/>
        <dbReference type="ChEBI" id="CHEBI:23808"/>
        <dbReference type="ChEBI" id="CHEBI:29950"/>
        <dbReference type="ChEBI" id="CHEBI:50058"/>
        <dbReference type="ChEBI" id="CHEBI:57856"/>
        <dbReference type="ChEBI" id="CHEBI:57925"/>
        <dbReference type="ChEBI" id="CHEBI:59789"/>
        <dbReference type="ChEBI" id="CHEBI:183640"/>
        <dbReference type="EC" id="2.1.1.137"/>
    </reaction>
</comment>
<evidence type="ECO:0000256" key="7">
    <source>
        <dbReference type="ARBA" id="ARBA00047943"/>
    </source>
</evidence>
<feature type="domain" description="Methyltransferase" evidence="9">
    <location>
        <begin position="65"/>
        <end position="101"/>
    </location>
</feature>
<evidence type="ECO:0000313" key="10">
    <source>
        <dbReference type="EMBL" id="TPX07607.1"/>
    </source>
</evidence>
<feature type="domain" description="Methyltransferase" evidence="9">
    <location>
        <begin position="118"/>
        <end position="230"/>
    </location>
</feature>